<feature type="transmembrane region" description="Helical" evidence="6">
    <location>
        <begin position="196"/>
        <end position="221"/>
    </location>
</feature>
<evidence type="ECO:0000313" key="8">
    <source>
        <dbReference type="Proteomes" id="UP001295423"/>
    </source>
</evidence>
<feature type="compositionally biased region" description="Low complexity" evidence="5">
    <location>
        <begin position="419"/>
        <end position="431"/>
    </location>
</feature>
<comment type="caution">
    <text evidence="7">The sequence shown here is derived from an EMBL/GenBank/DDBJ whole genome shotgun (WGS) entry which is preliminary data.</text>
</comment>
<accession>A0AAD2CNG1</accession>
<feature type="transmembrane region" description="Helical" evidence="6">
    <location>
        <begin position="62"/>
        <end position="79"/>
    </location>
</feature>
<evidence type="ECO:0000256" key="6">
    <source>
        <dbReference type="SAM" id="Phobius"/>
    </source>
</evidence>
<dbReference type="AlphaFoldDB" id="A0AAD2CNG1"/>
<reference evidence="7" key="1">
    <citation type="submission" date="2023-08" db="EMBL/GenBank/DDBJ databases">
        <authorList>
            <person name="Audoor S."/>
            <person name="Bilcke G."/>
        </authorList>
    </citation>
    <scope>NUCLEOTIDE SEQUENCE</scope>
</reference>
<feature type="transmembrane region" description="Helical" evidence="6">
    <location>
        <begin position="146"/>
        <end position="167"/>
    </location>
</feature>
<dbReference type="EMBL" id="CAKOGP040000668">
    <property type="protein sequence ID" value="CAJ1937658.1"/>
    <property type="molecule type" value="Genomic_DNA"/>
</dbReference>
<dbReference type="SUPFAM" id="SSF81321">
    <property type="entry name" value="Family A G protein-coupled receptor-like"/>
    <property type="match status" value="1"/>
</dbReference>
<name>A0AAD2CNG1_9STRA</name>
<dbReference type="Proteomes" id="UP001295423">
    <property type="component" value="Unassembled WGS sequence"/>
</dbReference>
<gene>
    <name evidence="7" type="ORF">CYCCA115_LOCUS5754</name>
</gene>
<dbReference type="Gene3D" id="1.20.1070.10">
    <property type="entry name" value="Rhodopsin 7-helix transmembrane proteins"/>
    <property type="match status" value="1"/>
</dbReference>
<evidence type="ECO:0000256" key="4">
    <source>
        <dbReference type="ARBA" id="ARBA00023136"/>
    </source>
</evidence>
<dbReference type="GO" id="GO:0004930">
    <property type="term" value="F:G protein-coupled receptor activity"/>
    <property type="evidence" value="ECO:0007669"/>
    <property type="project" value="TreeGrafter"/>
</dbReference>
<keyword evidence="3 6" id="KW-1133">Transmembrane helix</keyword>
<sequence>MNNTTATIISTNNDEYVYMPSMTQQVIISSLQIPPSLLSLIGSSLIIINVRTIRKKTPYRRILLALSISDIISTVGWLLQPFLADKDAPDAWVWSIGNKPSCVMLGSFSQFGVTSHLYSLFLAVYFLFIVRFGVKERSFKRFERWIHATILGFCLSTAIAGVLLGIFRPSILSPGCWISAPPEGCSEDCPEAKWAWLFGGLPSILTLVGISVSNTMLYLHVRRTVKEGQMKAMANEKRLATFQVQGFSSIVDPTNNNNSSRDCATSSEQQLENGQPSAAPLASDDTDCSSIPPTPPSSFRTSKADERKSVLSSSDKQWKRVQEVGKQGFLYVGAYLLSFLWTLAINYLDSQDFEYKRGSESYLFPLLVLQALFAPALGFSNAIIFFRPKLQAARIKYPDEPFWWVVQQVVTGASDARTSRTTQSRPSSSASHKTKSSSTKKKNKKQASSSWSARINFAGERLSSSRLSTGSTGTNRWSSRIGIKSTSGSLDIISEDGKDEQASMSSLPPKEELPSKNESDDDLTELDASASHDRFEGNNGDSKSKQTNGPEDSM</sequence>
<dbReference type="PANTHER" id="PTHR23112">
    <property type="entry name" value="G PROTEIN-COUPLED RECEPTOR 157-RELATED"/>
    <property type="match status" value="1"/>
</dbReference>
<comment type="subcellular location">
    <subcellularLocation>
        <location evidence="1">Membrane</location>
        <topology evidence="1">Multi-pass membrane protein</topology>
    </subcellularLocation>
</comment>
<organism evidence="7 8">
    <name type="scientific">Cylindrotheca closterium</name>
    <dbReference type="NCBI Taxonomy" id="2856"/>
    <lineage>
        <taxon>Eukaryota</taxon>
        <taxon>Sar</taxon>
        <taxon>Stramenopiles</taxon>
        <taxon>Ochrophyta</taxon>
        <taxon>Bacillariophyta</taxon>
        <taxon>Bacillariophyceae</taxon>
        <taxon>Bacillariophycidae</taxon>
        <taxon>Bacillariales</taxon>
        <taxon>Bacillariaceae</taxon>
        <taxon>Cylindrotheca</taxon>
    </lineage>
</organism>
<feature type="region of interest" description="Disordered" evidence="5">
    <location>
        <begin position="488"/>
        <end position="554"/>
    </location>
</feature>
<keyword evidence="8" id="KW-1185">Reference proteome</keyword>
<evidence type="ECO:0000256" key="5">
    <source>
        <dbReference type="SAM" id="MobiDB-lite"/>
    </source>
</evidence>
<protein>
    <submittedName>
        <fullName evidence="7">Uncharacterized protein</fullName>
    </submittedName>
</protein>
<feature type="transmembrane region" description="Helical" evidence="6">
    <location>
        <begin position="26"/>
        <end position="50"/>
    </location>
</feature>
<evidence type="ECO:0000256" key="2">
    <source>
        <dbReference type="ARBA" id="ARBA00022692"/>
    </source>
</evidence>
<feature type="transmembrane region" description="Helical" evidence="6">
    <location>
        <begin position="328"/>
        <end position="348"/>
    </location>
</feature>
<feature type="region of interest" description="Disordered" evidence="5">
    <location>
        <begin position="251"/>
        <end position="308"/>
    </location>
</feature>
<feature type="region of interest" description="Disordered" evidence="5">
    <location>
        <begin position="415"/>
        <end position="450"/>
    </location>
</feature>
<feature type="compositionally biased region" description="Polar residues" evidence="5">
    <location>
        <begin position="251"/>
        <end position="276"/>
    </location>
</feature>
<dbReference type="GO" id="GO:0005886">
    <property type="term" value="C:plasma membrane"/>
    <property type="evidence" value="ECO:0007669"/>
    <property type="project" value="TreeGrafter"/>
</dbReference>
<evidence type="ECO:0000313" key="7">
    <source>
        <dbReference type="EMBL" id="CAJ1937658.1"/>
    </source>
</evidence>
<feature type="compositionally biased region" description="Basic residues" evidence="5">
    <location>
        <begin position="432"/>
        <end position="445"/>
    </location>
</feature>
<feature type="transmembrane region" description="Helical" evidence="6">
    <location>
        <begin position="363"/>
        <end position="386"/>
    </location>
</feature>
<evidence type="ECO:0000256" key="1">
    <source>
        <dbReference type="ARBA" id="ARBA00004141"/>
    </source>
</evidence>
<dbReference type="GO" id="GO:0007189">
    <property type="term" value="P:adenylate cyclase-activating G protein-coupled receptor signaling pathway"/>
    <property type="evidence" value="ECO:0007669"/>
    <property type="project" value="TreeGrafter"/>
</dbReference>
<evidence type="ECO:0000256" key="3">
    <source>
        <dbReference type="ARBA" id="ARBA00022989"/>
    </source>
</evidence>
<feature type="compositionally biased region" description="Basic and acidic residues" evidence="5">
    <location>
        <begin position="509"/>
        <end position="518"/>
    </location>
</feature>
<feature type="transmembrane region" description="Helical" evidence="6">
    <location>
        <begin position="116"/>
        <end position="134"/>
    </location>
</feature>
<feature type="compositionally biased region" description="Polar residues" evidence="5">
    <location>
        <begin position="539"/>
        <end position="554"/>
    </location>
</feature>
<keyword evidence="2 6" id="KW-0812">Transmembrane</keyword>
<proteinExistence type="predicted"/>
<keyword evidence="4 6" id="KW-0472">Membrane</keyword>
<dbReference type="PANTHER" id="PTHR23112:SF0">
    <property type="entry name" value="TRANSMEMBRANE PROTEIN 116"/>
    <property type="match status" value="1"/>
</dbReference>